<evidence type="ECO:0000313" key="8">
    <source>
        <dbReference type="EMBL" id="KEI71607.1"/>
    </source>
</evidence>
<comment type="similarity">
    <text evidence="1 6">Belongs to the pseudouridine synthase RsuA family.</text>
</comment>
<dbReference type="EC" id="5.4.99.-" evidence="6"/>
<comment type="catalytic activity">
    <reaction evidence="4">
        <text>uridine(2604) in 23S rRNA = pseudouridine(2604) in 23S rRNA</text>
        <dbReference type="Rhea" id="RHEA:38875"/>
        <dbReference type="Rhea" id="RHEA-COMP:10093"/>
        <dbReference type="Rhea" id="RHEA-COMP:10094"/>
        <dbReference type="ChEBI" id="CHEBI:65314"/>
        <dbReference type="ChEBI" id="CHEBI:65315"/>
        <dbReference type="EC" id="5.4.99.21"/>
    </reaction>
</comment>
<dbReference type="SUPFAM" id="SSF55120">
    <property type="entry name" value="Pseudouridine synthase"/>
    <property type="match status" value="1"/>
</dbReference>
<comment type="catalytic activity">
    <reaction evidence="3">
        <text>uridine(35) in tRNA(Tyr) = pseudouridine(35) in tRNA(Tyr)</text>
        <dbReference type="Rhea" id="RHEA:60556"/>
        <dbReference type="Rhea" id="RHEA-COMP:15607"/>
        <dbReference type="Rhea" id="RHEA-COMP:15608"/>
        <dbReference type="ChEBI" id="CHEBI:65314"/>
        <dbReference type="ChEBI" id="CHEBI:65315"/>
    </reaction>
</comment>
<dbReference type="eggNOG" id="COG1187">
    <property type="taxonomic scope" value="Bacteria"/>
</dbReference>
<evidence type="ECO:0000256" key="3">
    <source>
        <dbReference type="ARBA" id="ARBA00036390"/>
    </source>
</evidence>
<evidence type="ECO:0000256" key="1">
    <source>
        <dbReference type="ARBA" id="ARBA00008348"/>
    </source>
</evidence>
<comment type="caution">
    <text evidence="8">The sequence shown here is derived from an EMBL/GenBank/DDBJ whole genome shotgun (WGS) entry which is preliminary data.</text>
</comment>
<dbReference type="Gene3D" id="3.30.70.580">
    <property type="entry name" value="Pseudouridine synthase I, catalytic domain, N-terminal subdomain"/>
    <property type="match status" value="1"/>
</dbReference>
<protein>
    <recommendedName>
        <fullName evidence="6">Pseudouridine synthase</fullName>
        <ecNumber evidence="6">5.4.99.-</ecNumber>
    </recommendedName>
</protein>
<dbReference type="InterPro" id="IPR050343">
    <property type="entry name" value="RsuA_PseudoU_synthase"/>
</dbReference>
<dbReference type="NCBIfam" id="TIGR00093">
    <property type="entry name" value="pseudouridine synthase"/>
    <property type="match status" value="1"/>
</dbReference>
<reference evidence="8 9" key="1">
    <citation type="submission" date="2014-06" db="EMBL/GenBank/DDBJ databases">
        <title>Whole Genome Sequences of Three Symbiotic Endozoicomonas Bacteria.</title>
        <authorList>
            <person name="Neave M.J."/>
            <person name="Apprill A."/>
            <person name="Voolstra C.R."/>
        </authorList>
    </citation>
    <scope>NUCLEOTIDE SEQUENCE [LARGE SCALE GENOMIC DNA]</scope>
    <source>
        <strain evidence="8 9">DSM 22380</strain>
    </source>
</reference>
<keyword evidence="2 6" id="KW-0413">Isomerase</keyword>
<dbReference type="AlphaFoldDB" id="A0A081KBT1"/>
<dbReference type="Pfam" id="PF00849">
    <property type="entry name" value="PseudoU_synth_2"/>
    <property type="match status" value="1"/>
</dbReference>
<dbReference type="PANTHER" id="PTHR47683:SF2">
    <property type="entry name" value="RNA-BINDING S4 DOMAIN-CONTAINING PROTEIN"/>
    <property type="match status" value="1"/>
</dbReference>
<dbReference type="Pfam" id="PF01479">
    <property type="entry name" value="S4"/>
    <property type="match status" value="1"/>
</dbReference>
<dbReference type="InterPro" id="IPR000748">
    <property type="entry name" value="PsdUridine_synth_RsuA/RluB/E/F"/>
</dbReference>
<evidence type="ECO:0000259" key="7">
    <source>
        <dbReference type="SMART" id="SM00363"/>
    </source>
</evidence>
<dbReference type="Gene3D" id="3.30.70.1560">
    <property type="entry name" value="Alpha-L RNA-binding motif"/>
    <property type="match status" value="1"/>
</dbReference>
<evidence type="ECO:0000256" key="5">
    <source>
        <dbReference type="PROSITE-ProRule" id="PRU00182"/>
    </source>
</evidence>
<dbReference type="GO" id="GO:0000455">
    <property type="term" value="P:enzyme-directed rRNA pseudouridine synthesis"/>
    <property type="evidence" value="ECO:0007669"/>
    <property type="project" value="UniProtKB-ARBA"/>
</dbReference>
<dbReference type="GO" id="GO:0160138">
    <property type="term" value="F:23S rRNA pseudouridine(2604) synthase activity"/>
    <property type="evidence" value="ECO:0007669"/>
    <property type="project" value="UniProtKB-EC"/>
</dbReference>
<sequence length="235" mass="26909">MIRLSKYIADAGVCSRRQASRLIEAGLVQVNGRHGLHIDRIKNGDMVVVDGQEVMTNTEKVYFLYNKPVGVDSVCDWEDGSSIVHHLPKVENNIRVFPIGRLDKDSHGLMLLTNHGELCHKLLHPDFYHEKEYLVCVDQPLSDDFLLSMSAGVRYGGVITKPCRIQKVADQWFQIILTQGLNRQIRRMCRSLGYRVLELQRIRMVNLQLGNLMLNKHRKLTDNEVIGLLRDTGHQ</sequence>
<dbReference type="InterPro" id="IPR020094">
    <property type="entry name" value="TruA/RsuA/RluB/E/F_N"/>
</dbReference>
<organism evidence="8 9">
    <name type="scientific">Endozoicomonas elysicola</name>
    <dbReference type="NCBI Taxonomy" id="305900"/>
    <lineage>
        <taxon>Bacteria</taxon>
        <taxon>Pseudomonadati</taxon>
        <taxon>Pseudomonadota</taxon>
        <taxon>Gammaproteobacteria</taxon>
        <taxon>Oceanospirillales</taxon>
        <taxon>Endozoicomonadaceae</taxon>
        <taxon>Endozoicomonas</taxon>
    </lineage>
</organism>
<dbReference type="RefSeq" id="WP_020583293.1">
    <property type="nucleotide sequence ID" value="NZ_JOJP01000001.1"/>
</dbReference>
<dbReference type="SUPFAM" id="SSF55174">
    <property type="entry name" value="Alpha-L RNA-binding motif"/>
    <property type="match status" value="1"/>
</dbReference>
<dbReference type="Proteomes" id="UP000027997">
    <property type="component" value="Unassembled WGS sequence"/>
</dbReference>
<evidence type="ECO:0000256" key="4">
    <source>
        <dbReference type="ARBA" id="ARBA00036535"/>
    </source>
</evidence>
<dbReference type="InterPro" id="IPR036986">
    <property type="entry name" value="S4_RNA-bd_sf"/>
</dbReference>
<feature type="domain" description="RNA-binding S4" evidence="7">
    <location>
        <begin position="2"/>
        <end position="69"/>
    </location>
</feature>
<dbReference type="InterPro" id="IPR018496">
    <property type="entry name" value="PsdUridine_synth_RsuA/RluB_CS"/>
</dbReference>
<evidence type="ECO:0000313" key="9">
    <source>
        <dbReference type="Proteomes" id="UP000027997"/>
    </source>
</evidence>
<dbReference type="SMART" id="SM00363">
    <property type="entry name" value="S4"/>
    <property type="match status" value="1"/>
</dbReference>
<dbReference type="EMBL" id="JOJP01000001">
    <property type="protein sequence ID" value="KEI71607.1"/>
    <property type="molecule type" value="Genomic_DNA"/>
</dbReference>
<keyword evidence="5" id="KW-0694">RNA-binding</keyword>
<dbReference type="InterPro" id="IPR042092">
    <property type="entry name" value="PsdUridine_s_RsuA/RluB/E/F_cat"/>
</dbReference>
<dbReference type="CDD" id="cd00165">
    <property type="entry name" value="S4"/>
    <property type="match status" value="1"/>
</dbReference>
<dbReference type="GO" id="GO:0003723">
    <property type="term" value="F:RNA binding"/>
    <property type="evidence" value="ECO:0007669"/>
    <property type="project" value="UniProtKB-KW"/>
</dbReference>
<evidence type="ECO:0000256" key="2">
    <source>
        <dbReference type="ARBA" id="ARBA00023235"/>
    </source>
</evidence>
<keyword evidence="9" id="KW-1185">Reference proteome</keyword>
<dbReference type="InterPro" id="IPR002942">
    <property type="entry name" value="S4_RNA-bd"/>
</dbReference>
<accession>A0A081KBT1</accession>
<dbReference type="InterPro" id="IPR020103">
    <property type="entry name" value="PsdUridine_synth_cat_dom_sf"/>
</dbReference>
<dbReference type="PANTHER" id="PTHR47683">
    <property type="entry name" value="PSEUDOURIDINE SYNTHASE FAMILY PROTEIN-RELATED"/>
    <property type="match status" value="1"/>
</dbReference>
<dbReference type="PROSITE" id="PS50889">
    <property type="entry name" value="S4"/>
    <property type="match status" value="1"/>
</dbReference>
<dbReference type="InterPro" id="IPR006145">
    <property type="entry name" value="PsdUridine_synth_RsuA/RluA"/>
</dbReference>
<dbReference type="STRING" id="305900.GV64_13430"/>
<evidence type="ECO:0000256" key="6">
    <source>
        <dbReference type="RuleBase" id="RU003887"/>
    </source>
</evidence>
<dbReference type="Gene3D" id="3.10.290.10">
    <property type="entry name" value="RNA-binding S4 domain"/>
    <property type="match status" value="1"/>
</dbReference>
<proteinExistence type="inferred from homology"/>
<name>A0A081KBT1_9GAMM</name>
<gene>
    <name evidence="8" type="ORF">GV64_13430</name>
</gene>
<dbReference type="FunFam" id="3.30.70.1560:FF:000002">
    <property type="entry name" value="Pseudouridine synthase"/>
    <property type="match status" value="1"/>
</dbReference>
<dbReference type="PROSITE" id="PS01149">
    <property type="entry name" value="PSI_RSU"/>
    <property type="match status" value="1"/>
</dbReference>